<accession>A0A1D2VH16</accession>
<evidence type="ECO:0000313" key="2">
    <source>
        <dbReference type="EMBL" id="ODV60767.1"/>
    </source>
</evidence>
<dbReference type="GeneID" id="30968485"/>
<proteinExistence type="predicted"/>
<protein>
    <submittedName>
        <fullName evidence="2">Uncharacterized protein</fullName>
    </submittedName>
</protein>
<reference evidence="3" key="1">
    <citation type="submission" date="2016-05" db="EMBL/GenBank/DDBJ databases">
        <title>Comparative genomics of biotechnologically important yeasts.</title>
        <authorList>
            <consortium name="DOE Joint Genome Institute"/>
            <person name="Riley R."/>
            <person name="Haridas S."/>
            <person name="Wolfe K.H."/>
            <person name="Lopes M.R."/>
            <person name="Hittinger C.T."/>
            <person name="Goker M."/>
            <person name="Salamov A."/>
            <person name="Wisecaver J."/>
            <person name="Long T.M."/>
            <person name="Aerts A.L."/>
            <person name="Barry K."/>
            <person name="Choi C."/>
            <person name="Clum A."/>
            <person name="Coughlan A.Y."/>
            <person name="Deshpande S."/>
            <person name="Douglass A.P."/>
            <person name="Hanson S.J."/>
            <person name="Klenk H.-P."/>
            <person name="Labutti K."/>
            <person name="Lapidus A."/>
            <person name="Lindquist E."/>
            <person name="Lipzen A."/>
            <person name="Meier-Kolthoff J.P."/>
            <person name="Ohm R.A."/>
            <person name="Otillar R.P."/>
            <person name="Pangilinan J."/>
            <person name="Peng Y."/>
            <person name="Rokas A."/>
            <person name="Rosa C.A."/>
            <person name="Scheuner C."/>
            <person name="Sibirny A.A."/>
            <person name="Slot J.C."/>
            <person name="Stielow J.B."/>
            <person name="Sun H."/>
            <person name="Kurtzman C.P."/>
            <person name="Blackwell M."/>
            <person name="Grigoriev I.V."/>
            <person name="Jeffries T.W."/>
        </authorList>
    </citation>
    <scope>NUCLEOTIDE SEQUENCE [LARGE SCALE GENOMIC DNA]</scope>
    <source>
        <strain evidence="3">DSM 1968</strain>
    </source>
</reference>
<keyword evidence="3" id="KW-1185">Reference proteome</keyword>
<dbReference type="AlphaFoldDB" id="A0A1D2VH16"/>
<name>A0A1D2VH16_9ASCO</name>
<feature type="region of interest" description="Disordered" evidence="1">
    <location>
        <begin position="140"/>
        <end position="161"/>
    </location>
</feature>
<dbReference type="InParanoid" id="A0A1D2VH16"/>
<sequence length="858" mass="99609">MLVNKINENKIRLSLSINTSYNNNNNNNNSKNNDNNNIDNNNKAKLISFNKFEEMKAIDLILKQFQRKFSALKNKNTNYENEEQNDFFVKFQEMISSIDSIMKKFQEKYFPSQNESAGDKKDNKNTNYKSVNENIGFATNNNIHNNDNNGNHNDDNYNNDNLNKGNKIRIIINHLKAKRNNSGNLDNKTNVGAAFNSGTGELKKDRKKNKSRFKFGRKIFSKKDGKSPMSKELKLQLQKNRLKLYQIPNTSILVYRDYRRNNEKIRTGKKKINLIGIKTELNDDYVETRNTFGYDELIDGNFKYKMEEIKIKKPLSTLNPNYSPVQSIEKSLPALFAHSELYPEDYSIIDSVCKTVVNRAIQHQLNKEEGVFGHIKTQKQREDTGNFDGYNKMIYDEKVNPYALIFRRYGNVISNSNPSPNSNSNSCPGLYLTHKASTTMSYLNEITTIGTSPPQPPLVSHSSSQRNKRRRPFNDDSVLEDHININVNINNVNINNVNINIARYDSITQCPTAHLNNQRDGYQKIKKVKLSGKGRLPPVVLHGSAKRINSFISQRNTKQLLITSKKSSNKRISTHYCTPNGSSINTLNKEKFSAPTSNKNLSNNDQSIVLNRDYFKLLRARIPLIREYINIREKNEPKRTHYKLIGIKMELTNEYIRNHNSFKYKILSDHLNNQRKFTYKLKNIPIQKPLSNLNPSYKRANSIDKDIQNLILCSYLYPDDFEILNSMNPIYVNKVLDKEHKINEMIDNTTNTTATITTTTTNNNNNHHDFEIDSNTSTDQDVDNYLYDEYEFDEEIDNPHINSLIEYKNIFIDKRQFSVSNPNYLLKKAILGNFIDKLDAKLDQIERLQQYNLKYKKH</sequence>
<feature type="region of interest" description="Disordered" evidence="1">
    <location>
        <begin position="449"/>
        <end position="475"/>
    </location>
</feature>
<gene>
    <name evidence="2" type="ORF">ASCRUDRAFT_8365</name>
</gene>
<evidence type="ECO:0000256" key="1">
    <source>
        <dbReference type="SAM" id="MobiDB-lite"/>
    </source>
</evidence>
<evidence type="ECO:0000313" key="3">
    <source>
        <dbReference type="Proteomes" id="UP000095038"/>
    </source>
</evidence>
<organism evidence="2 3">
    <name type="scientific">Ascoidea rubescens DSM 1968</name>
    <dbReference type="NCBI Taxonomy" id="1344418"/>
    <lineage>
        <taxon>Eukaryota</taxon>
        <taxon>Fungi</taxon>
        <taxon>Dikarya</taxon>
        <taxon>Ascomycota</taxon>
        <taxon>Saccharomycotina</taxon>
        <taxon>Saccharomycetes</taxon>
        <taxon>Ascoideaceae</taxon>
        <taxon>Ascoidea</taxon>
    </lineage>
</organism>
<dbReference type="EMBL" id="KV454481">
    <property type="protein sequence ID" value="ODV60767.1"/>
    <property type="molecule type" value="Genomic_DNA"/>
</dbReference>
<dbReference type="Proteomes" id="UP000095038">
    <property type="component" value="Unassembled WGS sequence"/>
</dbReference>
<dbReference type="RefSeq" id="XP_020047074.1">
    <property type="nucleotide sequence ID" value="XM_020194849.1"/>
</dbReference>